<evidence type="ECO:0000256" key="1">
    <source>
        <dbReference type="SAM" id="MobiDB-lite"/>
    </source>
</evidence>
<feature type="region of interest" description="Disordered" evidence="1">
    <location>
        <begin position="277"/>
        <end position="296"/>
    </location>
</feature>
<dbReference type="RefSeq" id="WP_205363705.1">
    <property type="nucleotide sequence ID" value="NZ_JADKYB010000030.1"/>
</dbReference>
<sequence>MTDSACRGATKCGKPTAWRAGCRGPACRRAHNEETNRYRGLRGEQLATVKRALQAGQTPEEAASVAGVRMGQITQRAQRDPELAQLLALRGRYTLPLRARAQQASYLAALLIEGGNPDAAAIAAAVPAQRLATWRQDPLFASAAAAVAALATGAGPAQPALATEEKESFLRALRSTGDPAKAAASLGVPLEVYEAVRRSDPAWAARWYATLYPRGKAPRWRGGYQSRTRDDLPEIDTGLLTQLWADPDLTVRDIAACLDTDTVQVWRAAESILLPRKNGSASEDDKDDEDDEALLP</sequence>
<protein>
    <recommendedName>
        <fullName evidence="4">Helix-turn-helix domain-containing protein</fullName>
    </recommendedName>
</protein>
<name>A0ABS2U5Q3_9ACTN</name>
<organism evidence="2 3">
    <name type="scientific">Actinacidiphila acididurans</name>
    <dbReference type="NCBI Taxonomy" id="2784346"/>
    <lineage>
        <taxon>Bacteria</taxon>
        <taxon>Bacillati</taxon>
        <taxon>Actinomycetota</taxon>
        <taxon>Actinomycetes</taxon>
        <taxon>Kitasatosporales</taxon>
        <taxon>Streptomycetaceae</taxon>
        <taxon>Actinacidiphila</taxon>
    </lineage>
</organism>
<evidence type="ECO:0000313" key="3">
    <source>
        <dbReference type="Proteomes" id="UP000749040"/>
    </source>
</evidence>
<comment type="caution">
    <text evidence="2">The sequence shown here is derived from an EMBL/GenBank/DDBJ whole genome shotgun (WGS) entry which is preliminary data.</text>
</comment>
<keyword evidence="3" id="KW-1185">Reference proteome</keyword>
<gene>
    <name evidence="2" type="ORF">ITX44_36965</name>
</gene>
<evidence type="ECO:0008006" key="4">
    <source>
        <dbReference type="Google" id="ProtNLM"/>
    </source>
</evidence>
<dbReference type="Proteomes" id="UP000749040">
    <property type="component" value="Unassembled WGS sequence"/>
</dbReference>
<feature type="compositionally biased region" description="Acidic residues" evidence="1">
    <location>
        <begin position="282"/>
        <end position="296"/>
    </location>
</feature>
<dbReference type="EMBL" id="JADKYB010000030">
    <property type="protein sequence ID" value="MBM9510056.1"/>
    <property type="molecule type" value="Genomic_DNA"/>
</dbReference>
<reference evidence="2 3" key="1">
    <citation type="submission" date="2021-01" db="EMBL/GenBank/DDBJ databases">
        <title>Streptomyces acididurans sp. nov., isolated from a peat swamp forest soil.</title>
        <authorList>
            <person name="Chantavorakit T."/>
            <person name="Duangmal K."/>
        </authorList>
    </citation>
    <scope>NUCLEOTIDE SEQUENCE [LARGE SCALE GENOMIC DNA]</scope>
    <source>
        <strain evidence="2 3">KK5PA1</strain>
    </source>
</reference>
<proteinExistence type="predicted"/>
<evidence type="ECO:0000313" key="2">
    <source>
        <dbReference type="EMBL" id="MBM9510056.1"/>
    </source>
</evidence>
<accession>A0ABS2U5Q3</accession>